<gene>
    <name evidence="2" type="ORF">PLEPLA_LOCUS33218</name>
</gene>
<name>A0A9N7V9R2_PLEPL</name>
<keyword evidence="3" id="KW-1185">Reference proteome</keyword>
<comment type="caution">
    <text evidence="2">The sequence shown here is derived from an EMBL/GenBank/DDBJ whole genome shotgun (WGS) entry which is preliminary data.</text>
</comment>
<feature type="compositionally biased region" description="Polar residues" evidence="1">
    <location>
        <begin position="119"/>
        <end position="130"/>
    </location>
</feature>
<evidence type="ECO:0000313" key="2">
    <source>
        <dbReference type="EMBL" id="CAB1445487.1"/>
    </source>
</evidence>
<feature type="region of interest" description="Disordered" evidence="1">
    <location>
        <begin position="103"/>
        <end position="179"/>
    </location>
</feature>
<accession>A0A9N7V9R2</accession>
<dbReference type="Proteomes" id="UP001153269">
    <property type="component" value="Unassembled WGS sequence"/>
</dbReference>
<organism evidence="2 3">
    <name type="scientific">Pleuronectes platessa</name>
    <name type="common">European plaice</name>
    <dbReference type="NCBI Taxonomy" id="8262"/>
    <lineage>
        <taxon>Eukaryota</taxon>
        <taxon>Metazoa</taxon>
        <taxon>Chordata</taxon>
        <taxon>Craniata</taxon>
        <taxon>Vertebrata</taxon>
        <taxon>Euteleostomi</taxon>
        <taxon>Actinopterygii</taxon>
        <taxon>Neopterygii</taxon>
        <taxon>Teleostei</taxon>
        <taxon>Neoteleostei</taxon>
        <taxon>Acanthomorphata</taxon>
        <taxon>Carangaria</taxon>
        <taxon>Pleuronectiformes</taxon>
        <taxon>Pleuronectoidei</taxon>
        <taxon>Pleuronectidae</taxon>
        <taxon>Pleuronectes</taxon>
    </lineage>
</organism>
<proteinExistence type="predicted"/>
<dbReference type="AlphaFoldDB" id="A0A9N7V9R2"/>
<evidence type="ECO:0000256" key="1">
    <source>
        <dbReference type="SAM" id="MobiDB-lite"/>
    </source>
</evidence>
<reference evidence="2" key="1">
    <citation type="submission" date="2020-03" db="EMBL/GenBank/DDBJ databases">
        <authorList>
            <person name="Weist P."/>
        </authorList>
    </citation>
    <scope>NUCLEOTIDE SEQUENCE</scope>
</reference>
<evidence type="ECO:0000313" key="3">
    <source>
        <dbReference type="Proteomes" id="UP001153269"/>
    </source>
</evidence>
<feature type="compositionally biased region" description="Basic and acidic residues" evidence="1">
    <location>
        <begin position="140"/>
        <end position="156"/>
    </location>
</feature>
<sequence>MLEEITGGNGEQVYWWVGESQEGNCRASWARLGLNDRCCHRKGTGCFSLDVSGKSHKKRKQTSAFMPLPTLVAELQHCSSLIIPPFSSFASRTGRLPAVNPRVSSRLTRRGGEAAPGVTSPNEASCQTSRGCPGPRLRKEKNGADRTAICKDKRSCEGSSVSRRSLPVRMHDGQQCTGT</sequence>
<protein>
    <submittedName>
        <fullName evidence="2">Uncharacterized protein</fullName>
    </submittedName>
</protein>
<dbReference type="EMBL" id="CADEAL010003668">
    <property type="protein sequence ID" value="CAB1445487.1"/>
    <property type="molecule type" value="Genomic_DNA"/>
</dbReference>